<proteinExistence type="inferred from homology"/>
<evidence type="ECO:0000256" key="7">
    <source>
        <dbReference type="PROSITE-ProRule" id="PRU00646"/>
    </source>
</evidence>
<feature type="region of interest" description="Disordered" evidence="8">
    <location>
        <begin position="187"/>
        <end position="291"/>
    </location>
</feature>
<dbReference type="AlphaFoldDB" id="A0AAV6VJK2"/>
<dbReference type="Pfam" id="PF07200">
    <property type="entry name" value="Mod_r"/>
    <property type="match status" value="1"/>
</dbReference>
<gene>
    <name evidence="10" type="ORF">JTE90_004809</name>
</gene>
<feature type="domain" description="VPS37 C-terminal" evidence="9">
    <location>
        <begin position="107"/>
        <end position="197"/>
    </location>
</feature>
<dbReference type="GO" id="GO:0006612">
    <property type="term" value="P:protein targeting to membrane"/>
    <property type="evidence" value="ECO:0007669"/>
    <property type="project" value="TreeGrafter"/>
</dbReference>
<dbReference type="InterPro" id="IPR037202">
    <property type="entry name" value="ESCRT_assembly_dom"/>
</dbReference>
<comment type="subcellular location">
    <subcellularLocation>
        <location evidence="1">Late endosome membrane</location>
        <topology evidence="1">Peripheral membrane protein</topology>
    </subcellularLocation>
</comment>
<reference evidence="10 11" key="1">
    <citation type="journal article" date="2022" name="Nat. Ecol. Evol.">
        <title>A masculinizing supergene underlies an exaggerated male reproductive morph in a spider.</title>
        <authorList>
            <person name="Hendrickx F."/>
            <person name="De Corte Z."/>
            <person name="Sonet G."/>
            <person name="Van Belleghem S.M."/>
            <person name="Kostlbacher S."/>
            <person name="Vangestel C."/>
        </authorList>
    </citation>
    <scope>NUCLEOTIDE SEQUENCE [LARGE SCALE GENOMIC DNA]</scope>
    <source>
        <strain evidence="10">W744_W776</strain>
    </source>
</reference>
<dbReference type="Gene3D" id="1.10.287.660">
    <property type="entry name" value="Helix hairpin bin"/>
    <property type="match status" value="1"/>
</dbReference>
<dbReference type="SUPFAM" id="SSF140111">
    <property type="entry name" value="Endosomal sorting complex assembly domain"/>
    <property type="match status" value="1"/>
</dbReference>
<evidence type="ECO:0000256" key="1">
    <source>
        <dbReference type="ARBA" id="ARBA00004633"/>
    </source>
</evidence>
<keyword evidence="3 7" id="KW-0813">Transport</keyword>
<dbReference type="GO" id="GO:0031902">
    <property type="term" value="C:late endosome membrane"/>
    <property type="evidence" value="ECO:0007669"/>
    <property type="project" value="UniProtKB-SubCell"/>
</dbReference>
<dbReference type="GO" id="GO:0043162">
    <property type="term" value="P:ubiquitin-dependent protein catabolic process via the multivesicular body sorting pathway"/>
    <property type="evidence" value="ECO:0007669"/>
    <property type="project" value="TreeGrafter"/>
</dbReference>
<organism evidence="10 11">
    <name type="scientific">Oedothorax gibbosus</name>
    <dbReference type="NCBI Taxonomy" id="931172"/>
    <lineage>
        <taxon>Eukaryota</taxon>
        <taxon>Metazoa</taxon>
        <taxon>Ecdysozoa</taxon>
        <taxon>Arthropoda</taxon>
        <taxon>Chelicerata</taxon>
        <taxon>Arachnida</taxon>
        <taxon>Araneae</taxon>
        <taxon>Araneomorphae</taxon>
        <taxon>Entelegynae</taxon>
        <taxon>Araneoidea</taxon>
        <taxon>Linyphiidae</taxon>
        <taxon>Erigoninae</taxon>
        <taxon>Oedothorax</taxon>
    </lineage>
</organism>
<name>A0AAV6VJK2_9ARAC</name>
<evidence type="ECO:0000256" key="8">
    <source>
        <dbReference type="SAM" id="MobiDB-lite"/>
    </source>
</evidence>
<evidence type="ECO:0000259" key="9">
    <source>
        <dbReference type="PROSITE" id="PS51314"/>
    </source>
</evidence>
<dbReference type="EMBL" id="JAFNEN010000078">
    <property type="protein sequence ID" value="KAG8195806.1"/>
    <property type="molecule type" value="Genomic_DNA"/>
</dbReference>
<evidence type="ECO:0000313" key="11">
    <source>
        <dbReference type="Proteomes" id="UP000827092"/>
    </source>
</evidence>
<sequence length="291" mass="32858">MQLLFMSMKTSVKIRIMSSSLFSPDYSHLTGLLEHLNDEELTELLNSDEKLNTIINDLKQVQDIESEREMLLASNKSISEYNLSKQPILEEHRKQVEETRKIAFELKDSLLEKKKKIESSQLSTSNETLLALLQAATSEKESEAEATVDMFLQNEISVDDFLPKYLEMRKVSHLRRIKAEKLTNILQENGSRVTSPPTKPSRLRKPPAPPTSNSGGLPYPTANPIPPSNAQNPSRPAPPPPVYNVYPAYPGGYNPYQPGYPNQVRPGGVAYNPYPQPSYPYTQPARYGHYK</sequence>
<dbReference type="PANTHER" id="PTHR13678">
    <property type="entry name" value="VACUOLAR PROTEIN SORTING-ASSOCIATED PROTEIN 37"/>
    <property type="match status" value="1"/>
</dbReference>
<keyword evidence="11" id="KW-1185">Reference proteome</keyword>
<feature type="compositionally biased region" description="Polar residues" evidence="8">
    <location>
        <begin position="187"/>
        <end position="196"/>
    </location>
</feature>
<evidence type="ECO:0000256" key="2">
    <source>
        <dbReference type="ARBA" id="ARBA00007617"/>
    </source>
</evidence>
<evidence type="ECO:0000256" key="4">
    <source>
        <dbReference type="ARBA" id="ARBA00022753"/>
    </source>
</evidence>
<feature type="compositionally biased region" description="Low complexity" evidence="8">
    <location>
        <begin position="243"/>
        <end position="264"/>
    </location>
</feature>
<keyword evidence="4" id="KW-0967">Endosome</keyword>
<evidence type="ECO:0000256" key="3">
    <source>
        <dbReference type="ARBA" id="ARBA00022448"/>
    </source>
</evidence>
<dbReference type="InterPro" id="IPR029012">
    <property type="entry name" value="Helix_hairpin_bin_sf"/>
</dbReference>
<dbReference type="GO" id="GO:0006623">
    <property type="term" value="P:protein targeting to vacuole"/>
    <property type="evidence" value="ECO:0007669"/>
    <property type="project" value="TreeGrafter"/>
</dbReference>
<evidence type="ECO:0000256" key="5">
    <source>
        <dbReference type="ARBA" id="ARBA00022927"/>
    </source>
</evidence>
<dbReference type="GO" id="GO:0000813">
    <property type="term" value="C:ESCRT I complex"/>
    <property type="evidence" value="ECO:0007669"/>
    <property type="project" value="TreeGrafter"/>
</dbReference>
<accession>A0AAV6VJK2</accession>
<evidence type="ECO:0000256" key="6">
    <source>
        <dbReference type="ARBA" id="ARBA00025010"/>
    </source>
</evidence>
<evidence type="ECO:0000313" key="10">
    <source>
        <dbReference type="EMBL" id="KAG8195806.1"/>
    </source>
</evidence>
<keyword evidence="5 7" id="KW-0653">Protein transport</keyword>
<comment type="function">
    <text evidence="6">Component of the ESCRT-I complex, a regulator of vesicular trafficking process. Required for the sorting of endocytic ubiquitinated cargos into multivesicular bodies. May be involved in cell growth and differentiation.</text>
</comment>
<dbReference type="PROSITE" id="PS51314">
    <property type="entry name" value="VPS37_C"/>
    <property type="match status" value="1"/>
</dbReference>
<dbReference type="Proteomes" id="UP000827092">
    <property type="component" value="Unassembled WGS sequence"/>
</dbReference>
<dbReference type="InterPro" id="IPR009851">
    <property type="entry name" value="Mod_r"/>
</dbReference>
<dbReference type="PANTHER" id="PTHR13678:SF27">
    <property type="entry name" value="LD45836P"/>
    <property type="match status" value="1"/>
</dbReference>
<comment type="similarity">
    <text evidence="2">Belongs to the VPS37 family.</text>
</comment>
<comment type="caution">
    <text evidence="10">The sequence shown here is derived from an EMBL/GenBank/DDBJ whole genome shotgun (WGS) entry which is preliminary data.</text>
</comment>
<protein>
    <recommendedName>
        <fullName evidence="9">VPS37 C-terminal domain-containing protein</fullName>
    </recommendedName>
</protein>